<feature type="transmembrane region" description="Helical" evidence="10">
    <location>
        <begin position="400"/>
        <end position="428"/>
    </location>
</feature>
<dbReference type="PANTHER" id="PTHR24356">
    <property type="entry name" value="SERINE/THREONINE-PROTEIN KINASE"/>
    <property type="match status" value="1"/>
</dbReference>
<accession>A0A915YHH3</accession>
<dbReference type="SUPFAM" id="SSF56112">
    <property type="entry name" value="Protein kinase-like (PK-like)"/>
    <property type="match status" value="1"/>
</dbReference>
<reference evidence="12" key="1">
    <citation type="submission" date="2022-09" db="EMBL/GenBank/DDBJ databases">
        <title>Aureispira anguillicida sp. nov., isolated from Leptocephalus of Japanese eel Anguilla japonica.</title>
        <authorList>
            <person name="Yuasa K."/>
            <person name="Mekata T."/>
            <person name="Ikunari K."/>
        </authorList>
    </citation>
    <scope>NUCLEOTIDE SEQUENCE</scope>
    <source>
        <strain evidence="12">EL160426</strain>
    </source>
</reference>
<protein>
    <recommendedName>
        <fullName evidence="1">non-specific serine/threonine protein kinase</fullName>
        <ecNumber evidence="1">2.7.11.1</ecNumber>
    </recommendedName>
</protein>
<proteinExistence type="predicted"/>
<dbReference type="InterPro" id="IPR050236">
    <property type="entry name" value="Ser_Thr_kinase_AGC"/>
</dbReference>
<keyword evidence="10" id="KW-1133">Transmembrane helix</keyword>
<dbReference type="Gene3D" id="1.10.510.10">
    <property type="entry name" value="Transferase(Phosphotransferase) domain 1"/>
    <property type="match status" value="1"/>
</dbReference>
<dbReference type="RefSeq" id="WP_264788459.1">
    <property type="nucleotide sequence ID" value="NZ_AP026867.1"/>
</dbReference>
<feature type="coiled-coil region" evidence="9">
    <location>
        <begin position="598"/>
        <end position="655"/>
    </location>
</feature>
<comment type="catalytic activity">
    <reaction evidence="8">
        <text>L-seryl-[protein] + ATP = O-phospho-L-seryl-[protein] + ADP + H(+)</text>
        <dbReference type="Rhea" id="RHEA:17989"/>
        <dbReference type="Rhea" id="RHEA-COMP:9863"/>
        <dbReference type="Rhea" id="RHEA-COMP:11604"/>
        <dbReference type="ChEBI" id="CHEBI:15378"/>
        <dbReference type="ChEBI" id="CHEBI:29999"/>
        <dbReference type="ChEBI" id="CHEBI:30616"/>
        <dbReference type="ChEBI" id="CHEBI:83421"/>
        <dbReference type="ChEBI" id="CHEBI:456216"/>
        <dbReference type="EC" id="2.7.11.1"/>
    </reaction>
</comment>
<dbReference type="SMART" id="SM00220">
    <property type="entry name" value="S_TKc"/>
    <property type="match status" value="1"/>
</dbReference>
<keyword evidence="9" id="KW-0175">Coiled coil</keyword>
<feature type="coiled-coil region" evidence="9">
    <location>
        <begin position="1031"/>
        <end position="1058"/>
    </location>
</feature>
<evidence type="ECO:0000256" key="4">
    <source>
        <dbReference type="ARBA" id="ARBA00022741"/>
    </source>
</evidence>
<evidence type="ECO:0000259" key="11">
    <source>
        <dbReference type="PROSITE" id="PS50011"/>
    </source>
</evidence>
<feature type="coiled-coil region" evidence="9">
    <location>
        <begin position="845"/>
        <end position="872"/>
    </location>
</feature>
<evidence type="ECO:0000256" key="6">
    <source>
        <dbReference type="ARBA" id="ARBA00022840"/>
    </source>
</evidence>
<dbReference type="GO" id="GO:0005524">
    <property type="term" value="F:ATP binding"/>
    <property type="evidence" value="ECO:0007669"/>
    <property type="project" value="UniProtKB-KW"/>
</dbReference>
<sequence length="1088" mass="127238">MPNKLHFYTKYSKEKIKITAKPFASGGEGAIYPVVSPRAFKHLVAKIYYPEKRSPEREAKMKYLIQHPPIEFQPNQYPSIGWVQDLIYKDKRFIGILIVKIEGKKLTKLTLGKLPRRADKAWQRFAFGQKEALKLRLHTCFNLAVVIQQIHLSGRYVLVDLKPDNVLMQPNGLIAVVDMDSVEVIEDGKAIFSAPVATPEYTPPEHYWQKRDTIEETWDRFSLGVIFYQLLFGLHPFAGSCHPPYDHLVGLNDKIQHHLYVHHSQKKDLFKVIPPPHRQLYQAPSSLQELFHNCFEAGGVSPDLRPTAMDWCEVLADLLKLPFNKLPKLDIPPSNLYFLPSDTVRTLSMVIPPLEEKFKQEHILLPKPSISKDDKRIKKQLKNEYETYLKQIRYLFGEGLVVIIAIIVFMLFFPYLTVIGLLILFFGIRHFLVNPNQAFEKIGSNILSPSTYQLINIQKGKKYSPKEQLDMLRHTISAVIDKQQQQLTQQAQALEKHISLAFIEHYYKKRADLRQKQEALQAWAATAEAAIIQARKKELAAYRELSMEFHTKLKNDARYSAYFFNTYANLKTSLERTINVQQNTLDQIEQGIKTNIIHQQHQTQLQELKTQKEEQLILFQTKQNTSIEKALKKFKQKISRNRKREEDNYNRFLQRENLFQNQLKKSQQSIQKQLRRSLQKIRKELGLKSEQELTYYINLLKKLPTNEQLSLIQHQRQEELNRFRQLIIHQNIKNPHINIILQLLEKEIPFSQNTSNHPPSLHPEDLLKSMKHTSSAVEASMVELKTEINELVKDTSLHNNPVELAYWIKETEEKIKTVFFNLTQYSSIIEQLSNDPTLSTLKPKLNWHNRSVQKAEIELQQQEQAHHERIQKLKQSFAVSINFQNILDKELEEEADRVKKKTVELHLKSKEELAAFSKELDRKMTIEARIIDADYQEQVSLLKKESDQEKIQANEILAAAKKTQVQLNEDHQTFLSKIGVVRAEAEQTYAPQKLLLESQTKAIQTLAKDIQKDHPKAIHLFKQYKKNSPRIKLLKENYQQSLEEINQLQTEKIKLDALRQWQENHTTKIYIQDLLLNKLEQFEKKNKT</sequence>
<evidence type="ECO:0000256" key="9">
    <source>
        <dbReference type="SAM" id="Coils"/>
    </source>
</evidence>
<evidence type="ECO:0000256" key="2">
    <source>
        <dbReference type="ARBA" id="ARBA00022527"/>
    </source>
</evidence>
<dbReference type="Proteomes" id="UP001060919">
    <property type="component" value="Chromosome"/>
</dbReference>
<evidence type="ECO:0000256" key="10">
    <source>
        <dbReference type="SAM" id="Phobius"/>
    </source>
</evidence>
<keyword evidence="13" id="KW-1185">Reference proteome</keyword>
<keyword evidence="2" id="KW-0723">Serine/threonine-protein kinase</keyword>
<evidence type="ECO:0000256" key="7">
    <source>
        <dbReference type="ARBA" id="ARBA00047899"/>
    </source>
</evidence>
<evidence type="ECO:0000313" key="12">
    <source>
        <dbReference type="EMBL" id="BDS13163.1"/>
    </source>
</evidence>
<comment type="catalytic activity">
    <reaction evidence="7">
        <text>L-threonyl-[protein] + ATP = O-phospho-L-threonyl-[protein] + ADP + H(+)</text>
        <dbReference type="Rhea" id="RHEA:46608"/>
        <dbReference type="Rhea" id="RHEA-COMP:11060"/>
        <dbReference type="Rhea" id="RHEA-COMP:11605"/>
        <dbReference type="ChEBI" id="CHEBI:15378"/>
        <dbReference type="ChEBI" id="CHEBI:30013"/>
        <dbReference type="ChEBI" id="CHEBI:30616"/>
        <dbReference type="ChEBI" id="CHEBI:61977"/>
        <dbReference type="ChEBI" id="CHEBI:456216"/>
        <dbReference type="EC" id="2.7.11.1"/>
    </reaction>
</comment>
<dbReference type="GO" id="GO:0004674">
    <property type="term" value="F:protein serine/threonine kinase activity"/>
    <property type="evidence" value="ECO:0007669"/>
    <property type="project" value="UniProtKB-KW"/>
</dbReference>
<keyword evidence="3" id="KW-0808">Transferase</keyword>
<organism evidence="12 13">
    <name type="scientific">Aureispira anguillae</name>
    <dbReference type="NCBI Taxonomy" id="2864201"/>
    <lineage>
        <taxon>Bacteria</taxon>
        <taxon>Pseudomonadati</taxon>
        <taxon>Bacteroidota</taxon>
        <taxon>Saprospiria</taxon>
        <taxon>Saprospirales</taxon>
        <taxon>Saprospiraceae</taxon>
        <taxon>Aureispira</taxon>
    </lineage>
</organism>
<dbReference type="EC" id="2.7.11.1" evidence="1"/>
<keyword evidence="6" id="KW-0067">ATP-binding</keyword>
<evidence type="ECO:0000256" key="8">
    <source>
        <dbReference type="ARBA" id="ARBA00048679"/>
    </source>
</evidence>
<evidence type="ECO:0000256" key="3">
    <source>
        <dbReference type="ARBA" id="ARBA00022679"/>
    </source>
</evidence>
<keyword evidence="10" id="KW-0472">Membrane</keyword>
<dbReference type="PROSITE" id="PS50011">
    <property type="entry name" value="PROTEIN_KINASE_DOM"/>
    <property type="match status" value="1"/>
</dbReference>
<name>A0A915YHH3_9BACT</name>
<evidence type="ECO:0000256" key="5">
    <source>
        <dbReference type="ARBA" id="ARBA00022777"/>
    </source>
</evidence>
<dbReference type="InterPro" id="IPR011009">
    <property type="entry name" value="Kinase-like_dom_sf"/>
</dbReference>
<evidence type="ECO:0000313" key="13">
    <source>
        <dbReference type="Proteomes" id="UP001060919"/>
    </source>
</evidence>
<dbReference type="InterPro" id="IPR000719">
    <property type="entry name" value="Prot_kinase_dom"/>
</dbReference>
<gene>
    <name evidence="12" type="ORF">AsAng_0038910</name>
</gene>
<keyword evidence="10" id="KW-0812">Transmembrane</keyword>
<keyword evidence="5" id="KW-0418">Kinase</keyword>
<dbReference type="KEGG" id="aup:AsAng_0038910"/>
<feature type="domain" description="Protein kinase" evidence="11">
    <location>
        <begin position="17"/>
        <end position="319"/>
    </location>
</feature>
<dbReference type="AlphaFoldDB" id="A0A915YHH3"/>
<dbReference type="EMBL" id="AP026867">
    <property type="protein sequence ID" value="BDS13163.1"/>
    <property type="molecule type" value="Genomic_DNA"/>
</dbReference>
<evidence type="ECO:0000256" key="1">
    <source>
        <dbReference type="ARBA" id="ARBA00012513"/>
    </source>
</evidence>
<keyword evidence="4" id="KW-0547">Nucleotide-binding</keyword>